<dbReference type="InterPro" id="IPR007138">
    <property type="entry name" value="ABM_dom"/>
</dbReference>
<dbReference type="InterPro" id="IPR011008">
    <property type="entry name" value="Dimeric_a/b-barrel"/>
</dbReference>
<dbReference type="Pfam" id="PF03992">
    <property type="entry name" value="ABM"/>
    <property type="match status" value="1"/>
</dbReference>
<dbReference type="EMBL" id="JBEPML010000004">
    <property type="protein sequence ID" value="MET3791530.1"/>
    <property type="molecule type" value="Genomic_DNA"/>
</dbReference>
<organism evidence="2 3">
    <name type="scientific">Aquamicrobium terrae</name>
    <dbReference type="NCBI Taxonomy" id="1324945"/>
    <lineage>
        <taxon>Bacteria</taxon>
        <taxon>Pseudomonadati</taxon>
        <taxon>Pseudomonadota</taxon>
        <taxon>Alphaproteobacteria</taxon>
        <taxon>Hyphomicrobiales</taxon>
        <taxon>Phyllobacteriaceae</taxon>
        <taxon>Aquamicrobium</taxon>
    </lineage>
</organism>
<evidence type="ECO:0000259" key="1">
    <source>
        <dbReference type="PROSITE" id="PS51725"/>
    </source>
</evidence>
<dbReference type="SUPFAM" id="SSF54909">
    <property type="entry name" value="Dimeric alpha+beta barrel"/>
    <property type="match status" value="1"/>
</dbReference>
<dbReference type="PROSITE" id="PS51725">
    <property type="entry name" value="ABM"/>
    <property type="match status" value="1"/>
</dbReference>
<evidence type="ECO:0000313" key="3">
    <source>
        <dbReference type="Proteomes" id="UP001549076"/>
    </source>
</evidence>
<comment type="caution">
    <text evidence="2">The sequence shown here is derived from an EMBL/GenBank/DDBJ whole genome shotgun (WGS) entry which is preliminary data.</text>
</comment>
<proteinExistence type="predicted"/>
<reference evidence="2 3" key="1">
    <citation type="submission" date="2024-06" db="EMBL/GenBank/DDBJ databases">
        <title>Genomic Encyclopedia of Type Strains, Phase IV (KMG-IV): sequencing the most valuable type-strain genomes for metagenomic binning, comparative biology and taxonomic classification.</title>
        <authorList>
            <person name="Goeker M."/>
        </authorList>
    </citation>
    <scope>NUCLEOTIDE SEQUENCE [LARGE SCALE GENOMIC DNA]</scope>
    <source>
        <strain evidence="2 3">DSM 27865</strain>
    </source>
</reference>
<keyword evidence="3" id="KW-1185">Reference proteome</keyword>
<feature type="domain" description="ABM" evidence="1">
    <location>
        <begin position="2"/>
        <end position="92"/>
    </location>
</feature>
<sequence>METYIIRFTVRPGQRERFLGLLTAVLEQMRKEKTFIDARLAQVADKPNEFVLHETWASREDVVNVQLNRPYRRDWHAALPDLLECERDITILSPCWPAMSA</sequence>
<protein>
    <submittedName>
        <fullName evidence="2">Quinol monooxygenase YgiN</fullName>
    </submittedName>
</protein>
<dbReference type="GO" id="GO:0004497">
    <property type="term" value="F:monooxygenase activity"/>
    <property type="evidence" value="ECO:0007669"/>
    <property type="project" value="UniProtKB-KW"/>
</dbReference>
<keyword evidence="2" id="KW-0503">Monooxygenase</keyword>
<accession>A0ABV2MXJ8</accession>
<dbReference type="Gene3D" id="3.30.70.100">
    <property type="match status" value="1"/>
</dbReference>
<name>A0ABV2MXJ8_9HYPH</name>
<dbReference type="Proteomes" id="UP001549076">
    <property type="component" value="Unassembled WGS sequence"/>
</dbReference>
<dbReference type="RefSeq" id="WP_354193848.1">
    <property type="nucleotide sequence ID" value="NZ_JBEPML010000004.1"/>
</dbReference>
<keyword evidence="2" id="KW-0560">Oxidoreductase</keyword>
<evidence type="ECO:0000313" key="2">
    <source>
        <dbReference type="EMBL" id="MET3791530.1"/>
    </source>
</evidence>
<gene>
    <name evidence="2" type="ORF">ABID37_001738</name>
</gene>